<dbReference type="Gene3D" id="1.10.357.140">
    <property type="entry name" value="UbiA prenyltransferase"/>
    <property type="match status" value="1"/>
</dbReference>
<gene>
    <name evidence="8" type="primary">menA</name>
    <name evidence="10" type="ORF">GA0061080_101050</name>
</gene>
<comment type="similarity">
    <text evidence="8">Belongs to the MenA family. Type 1 subfamily.</text>
</comment>
<dbReference type="GO" id="GO:0005886">
    <property type="term" value="C:plasma membrane"/>
    <property type="evidence" value="ECO:0007669"/>
    <property type="project" value="UniProtKB-SubCell"/>
</dbReference>
<feature type="transmembrane region" description="Helical" evidence="8">
    <location>
        <begin position="174"/>
        <end position="195"/>
    </location>
</feature>
<dbReference type="EMBL" id="FMBA01000010">
    <property type="protein sequence ID" value="SCB92965.1"/>
    <property type="molecule type" value="Genomic_DNA"/>
</dbReference>
<dbReference type="Pfam" id="PF01040">
    <property type="entry name" value="UbiA"/>
    <property type="match status" value="1"/>
</dbReference>
<dbReference type="CDD" id="cd13962">
    <property type="entry name" value="PT_UbiA_UBIAD1"/>
    <property type="match status" value="1"/>
</dbReference>
<evidence type="ECO:0000256" key="5">
    <source>
        <dbReference type="ARBA" id="ARBA00022692"/>
    </source>
</evidence>
<protein>
    <recommendedName>
        <fullName evidence="8 9">1,4-dihydroxy-2-naphthoate octaprenyltransferase</fullName>
        <shortName evidence="8">DHNA-octaprenyltransferase</shortName>
        <ecNumber evidence="8 9">2.5.1.74</ecNumber>
    </recommendedName>
</protein>
<organism evidence="10 11">
    <name type="scientific">Gilliamella intestini</name>
    <dbReference type="NCBI Taxonomy" id="1798183"/>
    <lineage>
        <taxon>Bacteria</taxon>
        <taxon>Pseudomonadati</taxon>
        <taxon>Pseudomonadota</taxon>
        <taxon>Gammaproteobacteria</taxon>
        <taxon>Orbales</taxon>
        <taxon>Orbaceae</taxon>
        <taxon>Gilliamella</taxon>
    </lineage>
</organism>
<evidence type="ECO:0000313" key="11">
    <source>
        <dbReference type="Proteomes" id="UP000199698"/>
    </source>
</evidence>
<dbReference type="InterPro" id="IPR044878">
    <property type="entry name" value="UbiA_sf"/>
</dbReference>
<dbReference type="GO" id="GO:0009234">
    <property type="term" value="P:menaquinone biosynthetic process"/>
    <property type="evidence" value="ECO:0007669"/>
    <property type="project" value="UniProtKB-UniRule"/>
</dbReference>
<dbReference type="RefSeq" id="WP_034909388.1">
    <property type="nucleotide sequence ID" value="NZ_FMBA01000010.1"/>
</dbReference>
<feature type="transmembrane region" description="Helical" evidence="8">
    <location>
        <begin position="93"/>
        <end position="112"/>
    </location>
</feature>
<evidence type="ECO:0000256" key="8">
    <source>
        <dbReference type="HAMAP-Rule" id="MF_01937"/>
    </source>
</evidence>
<feature type="transmembrane region" description="Helical" evidence="8">
    <location>
        <begin position="279"/>
        <end position="299"/>
    </location>
</feature>
<evidence type="ECO:0000256" key="7">
    <source>
        <dbReference type="ARBA" id="ARBA00023136"/>
    </source>
</evidence>
<evidence type="ECO:0000313" key="10">
    <source>
        <dbReference type="EMBL" id="SCB92965.1"/>
    </source>
</evidence>
<evidence type="ECO:0000256" key="2">
    <source>
        <dbReference type="ARBA" id="ARBA00022428"/>
    </source>
</evidence>
<dbReference type="GO" id="GO:0042371">
    <property type="term" value="P:vitamin K biosynthetic process"/>
    <property type="evidence" value="ECO:0007669"/>
    <property type="project" value="TreeGrafter"/>
</dbReference>
<keyword evidence="7 8" id="KW-0472">Membrane</keyword>
<comment type="pathway">
    <text evidence="8">Quinol/quinone metabolism; menaquinone biosynthesis; menaquinol from 1,4-dihydroxy-2-naphthoate: step 1/2.</text>
</comment>
<dbReference type="EC" id="2.5.1.74" evidence="8 9"/>
<feature type="transmembrane region" description="Helical" evidence="8">
    <location>
        <begin position="118"/>
        <end position="137"/>
    </location>
</feature>
<dbReference type="AlphaFoldDB" id="A0A1C4AEK9"/>
<dbReference type="Proteomes" id="UP000199698">
    <property type="component" value="Unassembled WGS sequence"/>
</dbReference>
<dbReference type="InterPro" id="IPR004657">
    <property type="entry name" value="MenA"/>
</dbReference>
<comment type="catalytic activity">
    <reaction evidence="8">
        <text>an all-trans-polyprenyl diphosphate + 1,4-dihydroxy-2-naphthoate + H(+) = a 2-demethylmenaquinol + CO2 + diphosphate</text>
        <dbReference type="Rhea" id="RHEA:26478"/>
        <dbReference type="Rhea" id="RHEA-COMP:9563"/>
        <dbReference type="Rhea" id="RHEA-COMP:9564"/>
        <dbReference type="ChEBI" id="CHEBI:11173"/>
        <dbReference type="ChEBI" id="CHEBI:15378"/>
        <dbReference type="ChEBI" id="CHEBI:16526"/>
        <dbReference type="ChEBI" id="CHEBI:33019"/>
        <dbReference type="ChEBI" id="CHEBI:55437"/>
        <dbReference type="ChEBI" id="CHEBI:58914"/>
        <dbReference type="EC" id="2.5.1.74"/>
    </reaction>
</comment>
<feature type="transmembrane region" description="Helical" evidence="8">
    <location>
        <begin position="144"/>
        <end position="168"/>
    </location>
</feature>
<dbReference type="STRING" id="1798183.GA0061080_101050"/>
<dbReference type="HAMAP" id="MF_01937">
    <property type="entry name" value="MenA_1"/>
    <property type="match status" value="1"/>
</dbReference>
<dbReference type="UniPathway" id="UPA00079">
    <property type="reaction ID" value="UER00168"/>
</dbReference>
<accession>A0A1C4AEK9</accession>
<dbReference type="NCBIfam" id="NF004750">
    <property type="entry name" value="PRK06080.1-2"/>
    <property type="match status" value="1"/>
</dbReference>
<sequence>MYNKFYPWIISLRLKTIPLSLSAILVGNALAYWQHQFSFWILLFSLITASLLQILSNLANDYGDEIKGSDQNNLTAHNRGIQLGLITLKQLKIALWINIFLCILFGLILLIFACNNIYELFIFILLGLLSIVAAITYTMGKKPYGYIGFGDLSVLTFFGLIGVMGSFYLQTKVFSLSIILPSLGCGLLSVAVLNINNLRDIELDRKSNKRTLVVMIGKCMGRYYHLLLLLIAFCSLSLFAYNKLQTIWSGLFILTLPLFIKHIYMVFQFNTHKEGVPLLLQMVKLALLTNLLYCLGIILS</sequence>
<evidence type="ECO:0000256" key="3">
    <source>
        <dbReference type="ARBA" id="ARBA00022475"/>
    </source>
</evidence>
<keyword evidence="3 8" id="KW-1003">Cell membrane</keyword>
<evidence type="ECO:0000256" key="4">
    <source>
        <dbReference type="ARBA" id="ARBA00022679"/>
    </source>
</evidence>
<reference evidence="11" key="1">
    <citation type="submission" date="2016-08" db="EMBL/GenBank/DDBJ databases">
        <authorList>
            <person name="Varghese N."/>
            <person name="Submissions Spin"/>
        </authorList>
    </citation>
    <scope>NUCLEOTIDE SEQUENCE [LARGE SCALE GENOMIC DNA]</scope>
    <source>
        <strain evidence="11">R-53144</strain>
    </source>
</reference>
<keyword evidence="5 8" id="KW-0812">Transmembrane</keyword>
<keyword evidence="6 8" id="KW-1133">Transmembrane helix</keyword>
<feature type="transmembrane region" description="Helical" evidence="8">
    <location>
        <begin position="247"/>
        <end position="267"/>
    </location>
</feature>
<dbReference type="PANTHER" id="PTHR13929">
    <property type="entry name" value="1,4-DIHYDROXY-2-NAPHTHOATE OCTAPRENYLTRANSFERASE"/>
    <property type="match status" value="1"/>
</dbReference>
<comment type="function">
    <text evidence="8">Conversion of 1,4-dihydroxy-2-naphthoate (DHNA) to demethylmenaquinone (DMK).</text>
</comment>
<feature type="transmembrane region" description="Helical" evidence="8">
    <location>
        <begin position="39"/>
        <end position="59"/>
    </location>
</feature>
<proteinExistence type="inferred from homology"/>
<feature type="transmembrane region" description="Helical" evidence="8">
    <location>
        <begin position="12"/>
        <end position="33"/>
    </location>
</feature>
<feature type="transmembrane region" description="Helical" evidence="8">
    <location>
        <begin position="223"/>
        <end position="241"/>
    </location>
</feature>
<evidence type="ECO:0000256" key="1">
    <source>
        <dbReference type="ARBA" id="ARBA00004141"/>
    </source>
</evidence>
<evidence type="ECO:0000256" key="9">
    <source>
        <dbReference type="NCBIfam" id="TIGR00751"/>
    </source>
</evidence>
<dbReference type="InterPro" id="IPR000537">
    <property type="entry name" value="UbiA_prenyltransferase"/>
</dbReference>
<keyword evidence="11" id="KW-1185">Reference proteome</keyword>
<dbReference type="InterPro" id="IPR026046">
    <property type="entry name" value="UBIAD1"/>
</dbReference>
<keyword evidence="4 8" id="KW-0808">Transferase</keyword>
<comment type="subcellular location">
    <subcellularLocation>
        <location evidence="8">Cell membrane</location>
        <topology evidence="8">Multi-pass membrane protein</topology>
    </subcellularLocation>
    <subcellularLocation>
        <location evidence="1">Membrane</location>
        <topology evidence="1">Multi-pass membrane protein</topology>
    </subcellularLocation>
</comment>
<dbReference type="OrthoDB" id="9767568at2"/>
<dbReference type="PANTHER" id="PTHR13929:SF0">
    <property type="entry name" value="UBIA PRENYLTRANSFERASE DOMAIN-CONTAINING PROTEIN 1"/>
    <property type="match status" value="1"/>
</dbReference>
<evidence type="ECO:0000256" key="6">
    <source>
        <dbReference type="ARBA" id="ARBA00022989"/>
    </source>
</evidence>
<dbReference type="GO" id="GO:0046428">
    <property type="term" value="F:1,4-dihydroxy-2-naphthoate polyprenyltransferase activity"/>
    <property type="evidence" value="ECO:0007669"/>
    <property type="project" value="UniProtKB-UniRule"/>
</dbReference>
<name>A0A1C4AEK9_9GAMM</name>
<dbReference type="NCBIfam" id="TIGR00751">
    <property type="entry name" value="menA"/>
    <property type="match status" value="1"/>
</dbReference>
<keyword evidence="2 8" id="KW-0474">Menaquinone biosynthesis</keyword>
<dbReference type="PIRSF" id="PIRSF005355">
    <property type="entry name" value="UBIAD1"/>
    <property type="match status" value="1"/>
</dbReference>